<gene>
    <name evidence="2" type="ORF">F0562_002988</name>
</gene>
<protein>
    <submittedName>
        <fullName evidence="2">Uncharacterized protein</fullName>
    </submittedName>
</protein>
<feature type="region of interest" description="Disordered" evidence="1">
    <location>
        <begin position="45"/>
        <end position="90"/>
    </location>
</feature>
<sequence length="117" mass="13332">MNMDFGYPSASLMYYRVPGIDLDNGLSLIVYARSPRLRLTYGEKVGEEVGKDDNVDGNRKGGGITNENKKNGGNDREVSEDDHGDSDDSDWLWFNENIDFGDDDTFAYYDEENEKWN</sequence>
<feature type="compositionally biased region" description="Acidic residues" evidence="1">
    <location>
        <begin position="78"/>
        <end position="90"/>
    </location>
</feature>
<keyword evidence="3" id="KW-1185">Reference proteome</keyword>
<dbReference type="Proteomes" id="UP000325577">
    <property type="component" value="Linkage Group LG1"/>
</dbReference>
<evidence type="ECO:0000313" key="2">
    <source>
        <dbReference type="EMBL" id="KAA8546273.1"/>
    </source>
</evidence>
<dbReference type="AlphaFoldDB" id="A0A5J5BT59"/>
<feature type="compositionally biased region" description="Basic and acidic residues" evidence="1">
    <location>
        <begin position="67"/>
        <end position="77"/>
    </location>
</feature>
<name>A0A5J5BT59_9ASTE</name>
<organism evidence="2 3">
    <name type="scientific">Nyssa sinensis</name>
    <dbReference type="NCBI Taxonomy" id="561372"/>
    <lineage>
        <taxon>Eukaryota</taxon>
        <taxon>Viridiplantae</taxon>
        <taxon>Streptophyta</taxon>
        <taxon>Embryophyta</taxon>
        <taxon>Tracheophyta</taxon>
        <taxon>Spermatophyta</taxon>
        <taxon>Magnoliopsida</taxon>
        <taxon>eudicotyledons</taxon>
        <taxon>Gunneridae</taxon>
        <taxon>Pentapetalae</taxon>
        <taxon>asterids</taxon>
        <taxon>Cornales</taxon>
        <taxon>Nyssaceae</taxon>
        <taxon>Nyssa</taxon>
    </lineage>
</organism>
<dbReference type="EMBL" id="CM018032">
    <property type="protein sequence ID" value="KAA8546273.1"/>
    <property type="molecule type" value="Genomic_DNA"/>
</dbReference>
<feature type="compositionally biased region" description="Basic and acidic residues" evidence="1">
    <location>
        <begin position="45"/>
        <end position="59"/>
    </location>
</feature>
<proteinExistence type="predicted"/>
<reference evidence="2 3" key="1">
    <citation type="submission" date="2019-09" db="EMBL/GenBank/DDBJ databases">
        <title>A chromosome-level genome assembly of the Chinese tupelo Nyssa sinensis.</title>
        <authorList>
            <person name="Yang X."/>
            <person name="Kang M."/>
            <person name="Yang Y."/>
            <person name="Xiong H."/>
            <person name="Wang M."/>
            <person name="Zhang Z."/>
            <person name="Wang Z."/>
            <person name="Wu H."/>
            <person name="Ma T."/>
            <person name="Liu J."/>
            <person name="Xi Z."/>
        </authorList>
    </citation>
    <scope>NUCLEOTIDE SEQUENCE [LARGE SCALE GENOMIC DNA]</scope>
    <source>
        <strain evidence="2">J267</strain>
        <tissue evidence="2">Leaf</tissue>
    </source>
</reference>
<accession>A0A5J5BT59</accession>
<evidence type="ECO:0000256" key="1">
    <source>
        <dbReference type="SAM" id="MobiDB-lite"/>
    </source>
</evidence>
<evidence type="ECO:0000313" key="3">
    <source>
        <dbReference type="Proteomes" id="UP000325577"/>
    </source>
</evidence>